<dbReference type="RefSeq" id="XP_058334226.1">
    <property type="nucleotide sequence ID" value="XM_058471085.1"/>
</dbReference>
<feature type="compositionally biased region" description="Basic and acidic residues" evidence="5">
    <location>
        <begin position="238"/>
        <end position="248"/>
    </location>
</feature>
<feature type="non-terminal residue" evidence="7">
    <location>
        <position position="1"/>
    </location>
</feature>
<feature type="compositionally biased region" description="Polar residues" evidence="5">
    <location>
        <begin position="384"/>
        <end position="394"/>
    </location>
</feature>
<feature type="compositionally biased region" description="Basic and acidic residues" evidence="5">
    <location>
        <begin position="597"/>
        <end position="621"/>
    </location>
</feature>
<dbReference type="EMBL" id="JAPQKS010000002">
    <property type="protein sequence ID" value="KAJ5246805.1"/>
    <property type="molecule type" value="Genomic_DNA"/>
</dbReference>
<evidence type="ECO:0000256" key="5">
    <source>
        <dbReference type="SAM" id="MobiDB-lite"/>
    </source>
</evidence>
<feature type="region of interest" description="Disordered" evidence="5">
    <location>
        <begin position="51"/>
        <end position="248"/>
    </location>
</feature>
<dbReference type="PANTHER" id="PTHR46515:SF1">
    <property type="entry name" value="TATA ELEMENT MODULATORY FACTOR"/>
    <property type="match status" value="1"/>
</dbReference>
<comment type="subcellular location">
    <subcellularLocation>
        <location evidence="1">Golgi apparatus</location>
    </subcellularLocation>
</comment>
<feature type="compositionally biased region" description="Polar residues" evidence="5">
    <location>
        <begin position="639"/>
        <end position="670"/>
    </location>
</feature>
<comment type="caution">
    <text evidence="7">The sequence shown here is derived from an EMBL/GenBank/DDBJ whole genome shotgun (WGS) entry which is preliminary data.</text>
</comment>
<evidence type="ECO:0000256" key="1">
    <source>
        <dbReference type="ARBA" id="ARBA00004555"/>
    </source>
</evidence>
<dbReference type="InterPro" id="IPR022091">
    <property type="entry name" value="TMF_TATA-bd"/>
</dbReference>
<feature type="compositionally biased region" description="Basic and acidic residues" evidence="5">
    <location>
        <begin position="336"/>
        <end position="366"/>
    </location>
</feature>
<feature type="domain" description="TATA element modulatory factor 1 TATA binding" evidence="6">
    <location>
        <begin position="760"/>
        <end position="872"/>
    </location>
</feature>
<dbReference type="PANTHER" id="PTHR46515">
    <property type="entry name" value="TATA ELEMENT MODULATORY FACTOR TMF1"/>
    <property type="match status" value="1"/>
</dbReference>
<feature type="compositionally biased region" description="Basic and acidic residues" evidence="5">
    <location>
        <begin position="628"/>
        <end position="638"/>
    </location>
</feature>
<dbReference type="Pfam" id="PF12329">
    <property type="entry name" value="TMF_DNA_bd"/>
    <property type="match status" value="1"/>
</dbReference>
<evidence type="ECO:0000256" key="2">
    <source>
        <dbReference type="ARBA" id="ARBA00023034"/>
    </source>
</evidence>
<accession>A0A9W9TX20</accession>
<dbReference type="Proteomes" id="UP001150941">
    <property type="component" value="Unassembled WGS sequence"/>
</dbReference>
<organism evidence="7 8">
    <name type="scientific">Penicillium chermesinum</name>
    <dbReference type="NCBI Taxonomy" id="63820"/>
    <lineage>
        <taxon>Eukaryota</taxon>
        <taxon>Fungi</taxon>
        <taxon>Dikarya</taxon>
        <taxon>Ascomycota</taxon>
        <taxon>Pezizomycotina</taxon>
        <taxon>Eurotiomycetes</taxon>
        <taxon>Eurotiomycetidae</taxon>
        <taxon>Eurotiales</taxon>
        <taxon>Aspergillaceae</taxon>
        <taxon>Penicillium</taxon>
    </lineage>
</organism>
<dbReference type="OrthoDB" id="74178at2759"/>
<feature type="compositionally biased region" description="Basic and acidic residues" evidence="5">
    <location>
        <begin position="96"/>
        <end position="106"/>
    </location>
</feature>
<gene>
    <name evidence="7" type="ORF">N7468_001788</name>
</gene>
<feature type="coiled-coil region" evidence="4">
    <location>
        <begin position="772"/>
        <end position="872"/>
    </location>
</feature>
<evidence type="ECO:0000256" key="3">
    <source>
        <dbReference type="ARBA" id="ARBA00023054"/>
    </source>
</evidence>
<reference evidence="7" key="2">
    <citation type="journal article" date="2023" name="IMA Fungus">
        <title>Comparative genomic study of the Penicillium genus elucidates a diverse pangenome and 15 lateral gene transfer events.</title>
        <authorList>
            <person name="Petersen C."/>
            <person name="Sorensen T."/>
            <person name="Nielsen M.R."/>
            <person name="Sondergaard T.E."/>
            <person name="Sorensen J.L."/>
            <person name="Fitzpatrick D.A."/>
            <person name="Frisvad J.C."/>
            <person name="Nielsen K.L."/>
        </authorList>
    </citation>
    <scope>NUCLEOTIDE SEQUENCE</scope>
    <source>
        <strain evidence="7">IBT 19713</strain>
    </source>
</reference>
<dbReference type="InterPro" id="IPR052602">
    <property type="entry name" value="Growth_transcription_reg"/>
</dbReference>
<dbReference type="GO" id="GO:0005783">
    <property type="term" value="C:endoplasmic reticulum"/>
    <property type="evidence" value="ECO:0007669"/>
    <property type="project" value="TreeGrafter"/>
</dbReference>
<proteinExistence type="predicted"/>
<evidence type="ECO:0000313" key="8">
    <source>
        <dbReference type="Proteomes" id="UP001150941"/>
    </source>
</evidence>
<evidence type="ECO:0000259" key="6">
    <source>
        <dbReference type="Pfam" id="PF12325"/>
    </source>
</evidence>
<feature type="compositionally biased region" description="Polar residues" evidence="5">
    <location>
        <begin position="77"/>
        <end position="95"/>
    </location>
</feature>
<dbReference type="GeneID" id="83198388"/>
<dbReference type="AlphaFoldDB" id="A0A9W9TX20"/>
<feature type="region of interest" description="Disordered" evidence="5">
    <location>
        <begin position="336"/>
        <end position="394"/>
    </location>
</feature>
<reference evidence="7" key="1">
    <citation type="submission" date="2022-11" db="EMBL/GenBank/DDBJ databases">
        <authorList>
            <person name="Petersen C."/>
        </authorList>
    </citation>
    <scope>NUCLEOTIDE SEQUENCE</scope>
    <source>
        <strain evidence="7">IBT 19713</strain>
    </source>
</reference>
<feature type="compositionally biased region" description="Polar residues" evidence="5">
    <location>
        <begin position="111"/>
        <end position="139"/>
    </location>
</feature>
<evidence type="ECO:0000313" key="7">
    <source>
        <dbReference type="EMBL" id="KAJ5246805.1"/>
    </source>
</evidence>
<protein>
    <recommendedName>
        <fullName evidence="6">TATA element modulatory factor 1 TATA binding domain-containing protein</fullName>
    </recommendedName>
</protein>
<feature type="region of interest" description="Disordered" evidence="5">
    <location>
        <begin position="479"/>
        <end position="502"/>
    </location>
</feature>
<feature type="region of interest" description="Disordered" evidence="5">
    <location>
        <begin position="597"/>
        <end position="707"/>
    </location>
</feature>
<dbReference type="InterPro" id="IPR022092">
    <property type="entry name" value="TMF_DNA-bd"/>
</dbReference>
<sequence>GYGEIARVAPFESCRLPTWRKTRNLESLNGGWALFFQQAVAGVESRLDNILLDQEDQPSKPANTTAKTEEKEKETNGPSVSKSPAGSISRSSSTAHRNDRLQERLARAMANKSSHASRNSQSSPNRSLAASPAPSNGARSSMDVEVNASSVAEGSDAADEASLPRASSDSNAPIRKSIDGSAVESSPRASGDVAERPSEFHRNSQERTDIQPPENSLTRPSVDSPRISVDFPPDSMTDEEKTVEAQRQEEIHGYIERIDALQSKLQYLAKEAAESAKSAAADAAPGSTKRQLLEKDEKIALLLEEGQKLSKSEMDHRMVIKKLRQQLAENFKIQTELKKKADKSERDAVSAEARAQRAEAAEKRAMESLSSQTKTNKDLDAVTNERNALSQTVQEMKAQLSRALARAESAEAKANSEALDQEKRKASELEEELTNLKIERDISNGKMKKEISELQEKVDQEKERARMLEIELKGEQSVLESKMESLRSRAEEASSGATGETQAKLLRQIETLQTQYSVASENWHTLEGSLLARLASVEKERDDLSKKEAELRKKIRELIEQNTKVKKLEEEVESANDAEHDLENRLQERIQDLQKLQQKLDKANDELSESQRELGEQKKSIEATWTQRLEEERSKWRDQVSSLQPTRGVSPVQSLRRSSNLDPMPSTLSDSRPSSRRSSAFPFASPDIGTPPRQNSYPTSLAHEALSPPPLNTTGPSMIMETPEINFEPDEFFSGTPATPSAYGGTQAAPARGINDIISESTVGAGPSVQLVERMSATVRRLESERAGSKDELMRVTAQRDESRQQVVDLMRELEEKRSSDARVQELENQLKDIDQRYQTTLEMLGEKSEQVEELQADIADLKKIYRELVDSTMK</sequence>
<feature type="compositionally biased region" description="Basic and acidic residues" evidence="5">
    <location>
        <begin position="481"/>
        <end position="492"/>
    </location>
</feature>
<keyword evidence="8" id="KW-1185">Reference proteome</keyword>
<keyword evidence="3 4" id="KW-0175">Coiled coil</keyword>
<dbReference type="Pfam" id="PF12325">
    <property type="entry name" value="TMF_TATA_bd"/>
    <property type="match status" value="1"/>
</dbReference>
<feature type="compositionally biased region" description="Low complexity" evidence="5">
    <location>
        <begin position="676"/>
        <end position="686"/>
    </location>
</feature>
<name>A0A9W9TX20_9EURO</name>
<evidence type="ECO:0000256" key="4">
    <source>
        <dbReference type="SAM" id="Coils"/>
    </source>
</evidence>
<keyword evidence="2" id="KW-0333">Golgi apparatus</keyword>
<feature type="compositionally biased region" description="Basic and acidic residues" evidence="5">
    <location>
        <begin position="193"/>
        <end position="209"/>
    </location>
</feature>
<dbReference type="GO" id="GO:0005794">
    <property type="term" value="C:Golgi apparatus"/>
    <property type="evidence" value="ECO:0007669"/>
    <property type="project" value="UniProtKB-SubCell"/>
</dbReference>